<evidence type="ECO:0000313" key="3">
    <source>
        <dbReference type="Proteomes" id="UP001150925"/>
    </source>
</evidence>
<gene>
    <name evidence="2" type="ORF">IWQ62_001660</name>
</gene>
<feature type="region of interest" description="Disordered" evidence="1">
    <location>
        <begin position="34"/>
        <end position="68"/>
    </location>
</feature>
<proteinExistence type="predicted"/>
<dbReference type="Pfam" id="PF12569">
    <property type="entry name" value="NatA_aux_su"/>
    <property type="match status" value="1"/>
</dbReference>
<evidence type="ECO:0000313" key="2">
    <source>
        <dbReference type="EMBL" id="KAJ1967746.1"/>
    </source>
</evidence>
<dbReference type="Gene3D" id="1.25.40.1010">
    <property type="match status" value="1"/>
</dbReference>
<organism evidence="2 3">
    <name type="scientific">Dispira parvispora</name>
    <dbReference type="NCBI Taxonomy" id="1520584"/>
    <lineage>
        <taxon>Eukaryota</taxon>
        <taxon>Fungi</taxon>
        <taxon>Fungi incertae sedis</taxon>
        <taxon>Zoopagomycota</taxon>
        <taxon>Kickxellomycotina</taxon>
        <taxon>Dimargaritomycetes</taxon>
        <taxon>Dimargaritales</taxon>
        <taxon>Dimargaritaceae</taxon>
        <taxon>Dispira</taxon>
    </lineage>
</organism>
<keyword evidence="3" id="KW-1185">Reference proteome</keyword>
<reference evidence="2" key="1">
    <citation type="submission" date="2022-07" db="EMBL/GenBank/DDBJ databases">
        <title>Phylogenomic reconstructions and comparative analyses of Kickxellomycotina fungi.</title>
        <authorList>
            <person name="Reynolds N.K."/>
            <person name="Stajich J.E."/>
            <person name="Barry K."/>
            <person name="Grigoriev I.V."/>
            <person name="Crous P."/>
            <person name="Smith M.E."/>
        </authorList>
    </citation>
    <scope>NUCLEOTIDE SEQUENCE</scope>
    <source>
        <strain evidence="2">RSA 1196</strain>
    </source>
</reference>
<evidence type="ECO:0000256" key="1">
    <source>
        <dbReference type="SAM" id="MobiDB-lite"/>
    </source>
</evidence>
<dbReference type="AlphaFoldDB" id="A0A9W8AYG8"/>
<dbReference type="InterPro" id="IPR021183">
    <property type="entry name" value="NatA_aux_su"/>
</dbReference>
<feature type="non-terminal residue" evidence="2">
    <location>
        <position position="1"/>
    </location>
</feature>
<comment type="caution">
    <text evidence="2">The sequence shown here is derived from an EMBL/GenBank/DDBJ whole genome shotgun (WGS) entry which is preliminary data.</text>
</comment>
<protein>
    <submittedName>
        <fullName evidence="2">Uncharacterized protein</fullName>
    </submittedName>
</protein>
<name>A0A9W8AYG8_9FUNG</name>
<dbReference type="EMBL" id="JANBPY010000288">
    <property type="protein sequence ID" value="KAJ1967746.1"/>
    <property type="molecule type" value="Genomic_DNA"/>
</dbReference>
<sequence length="289" mass="31970">DRVYALPGYVDAALAAVECYLVLYDRSIRRPDLAKADSTSQPAKPAQVPKEAPQKKSKDAPGAAKVKVDTDPLGDKYVRSKDYLADALQLLKPLFELKLQDDRVDQAALRIYNRQKQHLKAIDTLNALVARNDANPWLYPCLVHLQRAATSPDDLPEATQTAIVKVLHDHAPQLSNREISLEAYLAEFVNEHGTSVPHLQAAAEAILAMPTEGQDITPALELLTRPLVTESTGRQPLSLSEFMTLYRTADTLHATVASDNFLKSNEPVAQHFISYASQHFPLASEFKQL</sequence>
<dbReference type="Proteomes" id="UP001150925">
    <property type="component" value="Unassembled WGS sequence"/>
</dbReference>
<dbReference type="OrthoDB" id="10263032at2759"/>
<accession>A0A9W8AYG8</accession>